<protein>
    <submittedName>
        <fullName evidence="2">8931_t:CDS:1</fullName>
    </submittedName>
</protein>
<feature type="compositionally biased region" description="Low complexity" evidence="1">
    <location>
        <begin position="21"/>
        <end position="30"/>
    </location>
</feature>
<evidence type="ECO:0000256" key="1">
    <source>
        <dbReference type="SAM" id="MobiDB-lite"/>
    </source>
</evidence>
<accession>A0A9N8VI35</accession>
<keyword evidence="3" id="KW-1185">Reference proteome</keyword>
<sequence>MQRITGGGSVIATNGKRAHGATSASATEESANAKRLKIRQDVV</sequence>
<reference evidence="2" key="1">
    <citation type="submission" date="2021-06" db="EMBL/GenBank/DDBJ databases">
        <authorList>
            <person name="Kallberg Y."/>
            <person name="Tangrot J."/>
            <person name="Rosling A."/>
        </authorList>
    </citation>
    <scope>NUCLEOTIDE SEQUENCE</scope>
    <source>
        <strain evidence="2">IA702</strain>
    </source>
</reference>
<dbReference type="EMBL" id="CAJVPJ010000014">
    <property type="protein sequence ID" value="CAG8455655.1"/>
    <property type="molecule type" value="Genomic_DNA"/>
</dbReference>
<proteinExistence type="predicted"/>
<feature type="region of interest" description="Disordered" evidence="1">
    <location>
        <begin position="1"/>
        <end position="43"/>
    </location>
</feature>
<dbReference type="Proteomes" id="UP000789572">
    <property type="component" value="Unassembled WGS sequence"/>
</dbReference>
<name>A0A9N8VI35_9GLOM</name>
<dbReference type="AlphaFoldDB" id="A0A9N8VI35"/>
<evidence type="ECO:0000313" key="3">
    <source>
        <dbReference type="Proteomes" id="UP000789572"/>
    </source>
</evidence>
<comment type="caution">
    <text evidence="2">The sequence shown here is derived from an EMBL/GenBank/DDBJ whole genome shotgun (WGS) entry which is preliminary data.</text>
</comment>
<gene>
    <name evidence="2" type="ORF">POCULU_LOCUS280</name>
</gene>
<evidence type="ECO:0000313" key="2">
    <source>
        <dbReference type="EMBL" id="CAG8455655.1"/>
    </source>
</evidence>
<organism evidence="2 3">
    <name type="scientific">Paraglomus occultum</name>
    <dbReference type="NCBI Taxonomy" id="144539"/>
    <lineage>
        <taxon>Eukaryota</taxon>
        <taxon>Fungi</taxon>
        <taxon>Fungi incertae sedis</taxon>
        <taxon>Mucoromycota</taxon>
        <taxon>Glomeromycotina</taxon>
        <taxon>Glomeromycetes</taxon>
        <taxon>Paraglomerales</taxon>
        <taxon>Paraglomeraceae</taxon>
        <taxon>Paraglomus</taxon>
    </lineage>
</organism>